<proteinExistence type="predicted"/>
<keyword evidence="2" id="KW-1185">Reference proteome</keyword>
<dbReference type="KEGG" id="pna:Pnap_2737"/>
<dbReference type="HOGENOM" id="CLU_069344_1_0_4"/>
<evidence type="ECO:0008006" key="3">
    <source>
        <dbReference type="Google" id="ProtNLM"/>
    </source>
</evidence>
<dbReference type="STRING" id="365044.Pnap_2737"/>
<dbReference type="InterPro" id="IPR014942">
    <property type="entry name" value="AbiEii"/>
</dbReference>
<dbReference type="Proteomes" id="UP000000644">
    <property type="component" value="Chromosome"/>
</dbReference>
<dbReference type="Pfam" id="PF08843">
    <property type="entry name" value="AbiEii"/>
    <property type="match status" value="1"/>
</dbReference>
<dbReference type="EMBL" id="CP000529">
    <property type="protein sequence ID" value="ABM38039.1"/>
    <property type="molecule type" value="Genomic_DNA"/>
</dbReference>
<dbReference type="eggNOG" id="COG4849">
    <property type="taxonomic scope" value="Bacteria"/>
</dbReference>
<sequence>MVADVEAVAAPMGIAIVITGAFARDLHLLYGYGIDMQRKTEDIDFGLAVPDWAAFVALKERLTASGAFQASATVAHRLRHQNGLPVDLVPFGSIETRDRTIAWPPRGDVVMDVFGFREALATAHPIVLPGNVQSRVVSLPGLALLKIVCWQDRHYRSPRKDAHDLQLILRHYLSAPNEARLWEEFLDWTLGDDFEYELAGPRMLGYDMRALLDEPGRDLVAALLWAQADPMQPGVLPSEMNAAEPERACAWLGALLRGLLDI</sequence>
<evidence type="ECO:0000313" key="2">
    <source>
        <dbReference type="Proteomes" id="UP000000644"/>
    </source>
</evidence>
<reference evidence="2" key="1">
    <citation type="journal article" date="2009" name="Environ. Microbiol.">
        <title>The genome of Polaromonas naphthalenivorans strain CJ2, isolated from coal tar-contaminated sediment, reveals physiological and metabolic versatility and evolution through extensive horizontal gene transfer.</title>
        <authorList>
            <person name="Yagi J.M."/>
            <person name="Sims D."/>
            <person name="Brettin T."/>
            <person name="Bruce D."/>
            <person name="Madsen E.L."/>
        </authorList>
    </citation>
    <scope>NUCLEOTIDE SEQUENCE [LARGE SCALE GENOMIC DNA]</scope>
    <source>
        <strain evidence="2">CJ2</strain>
    </source>
</reference>
<protein>
    <recommendedName>
        <fullName evidence="3">Nucleotidyltransferase</fullName>
    </recommendedName>
</protein>
<accession>A1VQW1</accession>
<evidence type="ECO:0000313" key="1">
    <source>
        <dbReference type="EMBL" id="ABM38039.1"/>
    </source>
</evidence>
<name>A1VQW1_POLNA</name>
<organism evidence="1 2">
    <name type="scientific">Polaromonas naphthalenivorans (strain CJ2)</name>
    <dbReference type="NCBI Taxonomy" id="365044"/>
    <lineage>
        <taxon>Bacteria</taxon>
        <taxon>Pseudomonadati</taxon>
        <taxon>Pseudomonadota</taxon>
        <taxon>Betaproteobacteria</taxon>
        <taxon>Burkholderiales</taxon>
        <taxon>Comamonadaceae</taxon>
        <taxon>Polaromonas</taxon>
    </lineage>
</organism>
<dbReference type="AlphaFoldDB" id="A1VQW1"/>
<gene>
    <name evidence="1" type="ordered locus">Pnap_2737</name>
</gene>